<accession>A0A2T3N1M8</accession>
<dbReference type="EMBL" id="PYMC01000003">
    <property type="protein sequence ID" value="PSW06094.1"/>
    <property type="molecule type" value="Genomic_DNA"/>
</dbReference>
<protein>
    <recommendedName>
        <fullName evidence="1">DUF4123 domain-containing protein</fullName>
    </recommendedName>
</protein>
<reference evidence="2 3" key="1">
    <citation type="submission" date="2018-03" db="EMBL/GenBank/DDBJ databases">
        <title>Whole genome sequencing of Histamine producing bacteria.</title>
        <authorList>
            <person name="Butler K."/>
        </authorList>
    </citation>
    <scope>NUCLEOTIDE SEQUENCE [LARGE SCALE GENOMIC DNA]</scope>
    <source>
        <strain evidence="2 3">DSM 16190</strain>
    </source>
</reference>
<evidence type="ECO:0000313" key="3">
    <source>
        <dbReference type="Proteomes" id="UP000240904"/>
    </source>
</evidence>
<dbReference type="OrthoDB" id="7833020at2"/>
<dbReference type="Pfam" id="PF13503">
    <property type="entry name" value="DUF4123"/>
    <property type="match status" value="1"/>
</dbReference>
<name>A0A2T3N1M8_9GAMM</name>
<keyword evidence="3" id="KW-1185">Reference proteome</keyword>
<evidence type="ECO:0000313" key="2">
    <source>
        <dbReference type="EMBL" id="PSW06094.1"/>
    </source>
</evidence>
<dbReference type="AlphaFoldDB" id="A0A2T3N1M8"/>
<dbReference type="InterPro" id="IPR025391">
    <property type="entry name" value="DUF4123"/>
</dbReference>
<feature type="domain" description="DUF4123" evidence="1">
    <location>
        <begin position="12"/>
        <end position="132"/>
    </location>
</feature>
<organism evidence="2 3">
    <name type="scientific">Photobacterium lipolyticum</name>
    <dbReference type="NCBI Taxonomy" id="266810"/>
    <lineage>
        <taxon>Bacteria</taxon>
        <taxon>Pseudomonadati</taxon>
        <taxon>Pseudomonadota</taxon>
        <taxon>Gammaproteobacteria</taxon>
        <taxon>Vibrionales</taxon>
        <taxon>Vibrionaceae</taxon>
        <taxon>Photobacterium</taxon>
    </lineage>
</organism>
<gene>
    <name evidence="2" type="ORF">C9I89_06175</name>
</gene>
<sequence>MSESNTLAGNSYFMLVDASRVPDVLQVVYELIDDPEYGQLYEDTAFNDVKDVGPIWVSTEPDSPFWQHWMTTPLWVTSAIVVGFPQGQQREALKQLSSRIEVFSPKGRPLYFRFHSPVTLERMMPHLSDQEKALFWGIITSVNWLVLGEQNEISDLRHYSQEKGESTDSTSFILSPTVYDELKA</sequence>
<comment type="caution">
    <text evidence="2">The sequence shown here is derived from an EMBL/GenBank/DDBJ whole genome shotgun (WGS) entry which is preliminary data.</text>
</comment>
<proteinExistence type="predicted"/>
<dbReference type="RefSeq" id="WP_107282474.1">
    <property type="nucleotide sequence ID" value="NZ_PYMC01000003.1"/>
</dbReference>
<evidence type="ECO:0000259" key="1">
    <source>
        <dbReference type="Pfam" id="PF13503"/>
    </source>
</evidence>
<dbReference type="Proteomes" id="UP000240904">
    <property type="component" value="Unassembled WGS sequence"/>
</dbReference>